<dbReference type="AlphaFoldDB" id="A0A7S0E8J1"/>
<evidence type="ECO:0000313" key="4">
    <source>
        <dbReference type="EMBL" id="CAD8475702.1"/>
    </source>
</evidence>
<protein>
    <recommendedName>
        <fullName evidence="3">CSD domain-containing protein</fullName>
    </recommendedName>
</protein>
<feature type="chain" id="PRO_5030708318" description="CSD domain-containing protein" evidence="2">
    <location>
        <begin position="18"/>
        <end position="113"/>
    </location>
</feature>
<dbReference type="Gene3D" id="2.40.50.140">
    <property type="entry name" value="Nucleic acid-binding proteins"/>
    <property type="match status" value="1"/>
</dbReference>
<evidence type="ECO:0000256" key="2">
    <source>
        <dbReference type="SAM" id="SignalP"/>
    </source>
</evidence>
<feature type="signal peptide" evidence="2">
    <location>
        <begin position="1"/>
        <end position="17"/>
    </location>
</feature>
<dbReference type="InterPro" id="IPR011129">
    <property type="entry name" value="CSD"/>
</dbReference>
<name>A0A7S0E8J1_9EUKA</name>
<gene>
    <name evidence="4" type="ORF">PANT1444_LOCUS4413</name>
</gene>
<organism evidence="4">
    <name type="scientific">Phaeocystis antarctica</name>
    <dbReference type="NCBI Taxonomy" id="33657"/>
    <lineage>
        <taxon>Eukaryota</taxon>
        <taxon>Haptista</taxon>
        <taxon>Haptophyta</taxon>
        <taxon>Prymnesiophyceae</taxon>
        <taxon>Phaeocystales</taxon>
        <taxon>Phaeocystaceae</taxon>
        <taxon>Phaeocystis</taxon>
    </lineage>
</organism>
<dbReference type="PRINTS" id="PR00050">
    <property type="entry name" value="COLDSHOCK"/>
</dbReference>
<proteinExistence type="predicted"/>
<reference evidence="4" key="1">
    <citation type="submission" date="2021-01" db="EMBL/GenBank/DDBJ databases">
        <authorList>
            <person name="Corre E."/>
            <person name="Pelletier E."/>
            <person name="Niang G."/>
            <person name="Scheremetjew M."/>
            <person name="Finn R."/>
            <person name="Kale V."/>
            <person name="Holt S."/>
            <person name="Cochrane G."/>
            <person name="Meng A."/>
            <person name="Brown T."/>
            <person name="Cohen L."/>
        </authorList>
    </citation>
    <scope>NUCLEOTIDE SEQUENCE</scope>
    <source>
        <strain evidence="4">CCMP1374</strain>
    </source>
</reference>
<dbReference type="PROSITE" id="PS00352">
    <property type="entry name" value="CSD_1"/>
    <property type="match status" value="1"/>
</dbReference>
<dbReference type="InterPro" id="IPR050181">
    <property type="entry name" value="Cold_shock_domain"/>
</dbReference>
<dbReference type="PROSITE" id="PS51857">
    <property type="entry name" value="CSD_2"/>
    <property type="match status" value="1"/>
</dbReference>
<feature type="domain" description="CSD" evidence="3">
    <location>
        <begin position="34"/>
        <end position="100"/>
    </location>
</feature>
<dbReference type="SUPFAM" id="SSF50249">
    <property type="entry name" value="Nucleic acid-binding proteins"/>
    <property type="match status" value="1"/>
</dbReference>
<keyword evidence="2" id="KW-0732">Signal</keyword>
<dbReference type="InterPro" id="IPR019844">
    <property type="entry name" value="CSD_CS"/>
</dbReference>
<dbReference type="InterPro" id="IPR012340">
    <property type="entry name" value="NA-bd_OB-fold"/>
</dbReference>
<accession>A0A7S0E8J1</accession>
<dbReference type="GO" id="GO:0003676">
    <property type="term" value="F:nucleic acid binding"/>
    <property type="evidence" value="ECO:0007669"/>
    <property type="project" value="InterPro"/>
</dbReference>
<dbReference type="EMBL" id="HBEP01007838">
    <property type="protein sequence ID" value="CAD8475702.1"/>
    <property type="molecule type" value="Transcribed_RNA"/>
</dbReference>
<dbReference type="SMART" id="SM00357">
    <property type="entry name" value="CSP"/>
    <property type="match status" value="1"/>
</dbReference>
<evidence type="ECO:0000259" key="3">
    <source>
        <dbReference type="PROSITE" id="PS51857"/>
    </source>
</evidence>
<feature type="region of interest" description="Disordered" evidence="1">
    <location>
        <begin position="93"/>
        <end position="113"/>
    </location>
</feature>
<dbReference type="InterPro" id="IPR002059">
    <property type="entry name" value="CSP_DNA-bd"/>
</dbReference>
<feature type="compositionally biased region" description="Basic and acidic residues" evidence="1">
    <location>
        <begin position="104"/>
        <end position="113"/>
    </location>
</feature>
<dbReference type="PANTHER" id="PTHR11544">
    <property type="entry name" value="COLD SHOCK DOMAIN CONTAINING PROTEINS"/>
    <property type="match status" value="1"/>
</dbReference>
<dbReference type="CDD" id="cd04458">
    <property type="entry name" value="CSP_CDS"/>
    <property type="match status" value="1"/>
</dbReference>
<sequence length="113" mass="12139">MQFSTIFSMALLASANAFAPIASNSRSVSALNGEFAGSVKFFSEKGYGFIAPDDGSEDVFVHFSAINKDGFKSLNDGETVSFDKTFDEQKGKWAASNVDGDGDGEARRRNDGY</sequence>
<evidence type="ECO:0000256" key="1">
    <source>
        <dbReference type="SAM" id="MobiDB-lite"/>
    </source>
</evidence>
<dbReference type="Pfam" id="PF00313">
    <property type="entry name" value="CSD"/>
    <property type="match status" value="1"/>
</dbReference>